<name>A0A8S5U9Y9_9CAUD</name>
<protein>
    <submittedName>
        <fullName evidence="2">Uncharacterized protein</fullName>
    </submittedName>
</protein>
<dbReference type="EMBL" id="BK016048">
    <property type="protein sequence ID" value="DAF91276.1"/>
    <property type="molecule type" value="Genomic_DNA"/>
</dbReference>
<evidence type="ECO:0000313" key="2">
    <source>
        <dbReference type="EMBL" id="DAF91276.1"/>
    </source>
</evidence>
<accession>A0A8S5U9Y9</accession>
<proteinExistence type="predicted"/>
<evidence type="ECO:0000256" key="1">
    <source>
        <dbReference type="SAM" id="MobiDB-lite"/>
    </source>
</evidence>
<sequence>MRAPPPYGKDAGQRLGCPARKTDKRERRWTLWL</sequence>
<feature type="region of interest" description="Disordered" evidence="1">
    <location>
        <begin position="1"/>
        <end position="22"/>
    </location>
</feature>
<organism evidence="2">
    <name type="scientific">Siphoviridae sp. ctij073</name>
    <dbReference type="NCBI Taxonomy" id="2825625"/>
    <lineage>
        <taxon>Viruses</taxon>
        <taxon>Duplodnaviria</taxon>
        <taxon>Heunggongvirae</taxon>
        <taxon>Uroviricota</taxon>
        <taxon>Caudoviricetes</taxon>
    </lineage>
</organism>
<reference evidence="2" key="1">
    <citation type="journal article" date="2021" name="Proc. Natl. Acad. Sci. U.S.A.">
        <title>A Catalog of Tens of Thousands of Viruses from Human Metagenomes Reveals Hidden Associations with Chronic Diseases.</title>
        <authorList>
            <person name="Tisza M.J."/>
            <person name="Buck C.B."/>
        </authorList>
    </citation>
    <scope>NUCLEOTIDE SEQUENCE</scope>
    <source>
        <strain evidence="2">Ctij073</strain>
    </source>
</reference>